<dbReference type="AlphaFoldDB" id="A0A8J9ZP04"/>
<dbReference type="Proteomes" id="UP000838412">
    <property type="component" value="Chromosome 3"/>
</dbReference>
<reference evidence="1" key="1">
    <citation type="submission" date="2022-01" db="EMBL/GenBank/DDBJ databases">
        <authorList>
            <person name="Braso-Vives M."/>
        </authorList>
    </citation>
    <scope>NUCLEOTIDE SEQUENCE</scope>
</reference>
<organism evidence="1 2">
    <name type="scientific">Branchiostoma lanceolatum</name>
    <name type="common">Common lancelet</name>
    <name type="synonym">Amphioxus lanceolatum</name>
    <dbReference type="NCBI Taxonomy" id="7740"/>
    <lineage>
        <taxon>Eukaryota</taxon>
        <taxon>Metazoa</taxon>
        <taxon>Chordata</taxon>
        <taxon>Cephalochordata</taxon>
        <taxon>Leptocardii</taxon>
        <taxon>Amphioxiformes</taxon>
        <taxon>Branchiostomatidae</taxon>
        <taxon>Branchiostoma</taxon>
    </lineage>
</organism>
<evidence type="ECO:0000313" key="1">
    <source>
        <dbReference type="EMBL" id="CAH1258956.1"/>
    </source>
</evidence>
<name>A0A8J9ZP04_BRALA</name>
<dbReference type="EMBL" id="OV696688">
    <property type="protein sequence ID" value="CAH1258956.1"/>
    <property type="molecule type" value="Genomic_DNA"/>
</dbReference>
<evidence type="ECO:0000313" key="2">
    <source>
        <dbReference type="Proteomes" id="UP000838412"/>
    </source>
</evidence>
<dbReference type="OrthoDB" id="10025005at2759"/>
<sequence>MSLFVTDRSDSYVDGGSKKGSLMVQHLRLPPKNRIVLNVGGWRHETYLSTLRCPASGCMCEIWWELRAE</sequence>
<accession>A0A8J9ZP04</accession>
<gene>
    <name evidence="1" type="primary">Hypp2114</name>
    <name evidence="1" type="ORF">BLAG_LOCUS16358</name>
</gene>
<keyword evidence="2" id="KW-1185">Reference proteome</keyword>
<protein>
    <submittedName>
        <fullName evidence="1">Hypp2114 protein</fullName>
    </submittedName>
</protein>
<proteinExistence type="predicted"/>